<evidence type="ECO:0008006" key="3">
    <source>
        <dbReference type="Google" id="ProtNLM"/>
    </source>
</evidence>
<keyword evidence="2" id="KW-1185">Reference proteome</keyword>
<evidence type="ECO:0000313" key="2">
    <source>
        <dbReference type="Proteomes" id="UP000035100"/>
    </source>
</evidence>
<dbReference type="AlphaFoldDB" id="A0A0D0QD09"/>
<dbReference type="InterPro" id="IPR018727">
    <property type="entry name" value="DUF2267"/>
</dbReference>
<organism evidence="1 2">
    <name type="scientific">Wenxinia marina DSM 24838</name>
    <dbReference type="NCBI Taxonomy" id="1123501"/>
    <lineage>
        <taxon>Bacteria</taxon>
        <taxon>Pseudomonadati</taxon>
        <taxon>Pseudomonadota</taxon>
        <taxon>Alphaproteobacteria</taxon>
        <taxon>Rhodobacterales</taxon>
        <taxon>Roseobacteraceae</taxon>
        <taxon>Wenxinia</taxon>
    </lineage>
</organism>
<evidence type="ECO:0000313" key="1">
    <source>
        <dbReference type="EMBL" id="KIQ68898.1"/>
    </source>
</evidence>
<dbReference type="EMBL" id="AONG01000012">
    <property type="protein sequence ID" value="KIQ68898.1"/>
    <property type="molecule type" value="Genomic_DNA"/>
</dbReference>
<dbReference type="eggNOG" id="COG5502">
    <property type="taxonomic scope" value="Bacteria"/>
</dbReference>
<dbReference type="Proteomes" id="UP000035100">
    <property type="component" value="Unassembled WGS sequence"/>
</dbReference>
<proteinExistence type="predicted"/>
<protein>
    <recommendedName>
        <fullName evidence="3">DUF2267 domain-containing protein</fullName>
    </recommendedName>
</protein>
<dbReference type="STRING" id="1123501.Wenmar_02627"/>
<dbReference type="PATRIC" id="fig|1123501.6.peg.2740"/>
<sequence>MPMPWTYRHASAEWRRFLDDFRAETDLVSDNSAYTAIQGVLHAFRRRLTVAEALGFADMLPAVVRAIFVEGWDTGAPTAAPGTRADWTAEARALRPDHNLTPDNAVEACAVALRRQVRAPDIDRALARLPPFASEFWSTPSHPSGIAARIG</sequence>
<reference evidence="1 2" key="1">
    <citation type="submission" date="2013-01" db="EMBL/GenBank/DDBJ databases">
        <authorList>
            <person name="Fiebig A."/>
            <person name="Goeker M."/>
            <person name="Klenk H.-P.P."/>
        </authorList>
    </citation>
    <scope>NUCLEOTIDE SEQUENCE [LARGE SCALE GENOMIC DNA]</scope>
    <source>
        <strain evidence="1 2">DSM 24838</strain>
    </source>
</reference>
<comment type="caution">
    <text evidence="1">The sequence shown here is derived from an EMBL/GenBank/DDBJ whole genome shotgun (WGS) entry which is preliminary data.</text>
</comment>
<dbReference type="InterPro" id="IPR038282">
    <property type="entry name" value="DUF2267_sf"/>
</dbReference>
<dbReference type="Pfam" id="PF10025">
    <property type="entry name" value="DUF2267"/>
    <property type="match status" value="1"/>
</dbReference>
<name>A0A0D0QD09_9RHOB</name>
<dbReference type="OrthoDB" id="20942at2"/>
<gene>
    <name evidence="1" type="ORF">Wenmar_02627</name>
</gene>
<accession>A0A0D0QD09</accession>
<dbReference type="Gene3D" id="1.10.490.110">
    <property type="entry name" value="Uncharacterized conserved protein DUF2267"/>
    <property type="match status" value="1"/>
</dbReference>